<dbReference type="InterPro" id="IPR003594">
    <property type="entry name" value="HATPase_dom"/>
</dbReference>
<dbReference type="SMART" id="SM00387">
    <property type="entry name" value="HATPase_c"/>
    <property type="match status" value="1"/>
</dbReference>
<evidence type="ECO:0000256" key="2">
    <source>
        <dbReference type="ARBA" id="ARBA00012438"/>
    </source>
</evidence>
<evidence type="ECO:0000256" key="4">
    <source>
        <dbReference type="ARBA" id="ARBA00022679"/>
    </source>
</evidence>
<organism evidence="10 11">
    <name type="scientific">Litoreibacter ascidiaceicola</name>
    <dbReference type="NCBI Taxonomy" id="1486859"/>
    <lineage>
        <taxon>Bacteria</taxon>
        <taxon>Pseudomonadati</taxon>
        <taxon>Pseudomonadota</taxon>
        <taxon>Alphaproteobacteria</taxon>
        <taxon>Rhodobacterales</taxon>
        <taxon>Roseobacteraceae</taxon>
        <taxon>Litoreibacter</taxon>
    </lineage>
</organism>
<accession>A0A1M5BMA7</accession>
<feature type="domain" description="Histidine kinase" evidence="9">
    <location>
        <begin position="242"/>
        <end position="451"/>
    </location>
</feature>
<evidence type="ECO:0000313" key="11">
    <source>
        <dbReference type="Proteomes" id="UP000184144"/>
    </source>
</evidence>
<comment type="catalytic activity">
    <reaction evidence="1">
        <text>ATP + protein L-histidine = ADP + protein N-phospho-L-histidine.</text>
        <dbReference type="EC" id="2.7.13.3"/>
    </reaction>
</comment>
<dbReference type="SUPFAM" id="SSF47384">
    <property type="entry name" value="Homodimeric domain of signal transducing histidine kinase"/>
    <property type="match status" value="1"/>
</dbReference>
<keyword evidence="8" id="KW-0472">Membrane</keyword>
<keyword evidence="4" id="KW-0808">Transferase</keyword>
<dbReference type="InterPro" id="IPR005467">
    <property type="entry name" value="His_kinase_dom"/>
</dbReference>
<dbReference type="PANTHER" id="PTHR45436">
    <property type="entry name" value="SENSOR HISTIDINE KINASE YKOH"/>
    <property type="match status" value="1"/>
</dbReference>
<dbReference type="InterPro" id="IPR003661">
    <property type="entry name" value="HisK_dim/P_dom"/>
</dbReference>
<dbReference type="Gene3D" id="1.10.287.130">
    <property type="match status" value="1"/>
</dbReference>
<reference evidence="11" key="1">
    <citation type="submission" date="2016-11" db="EMBL/GenBank/DDBJ databases">
        <authorList>
            <person name="Varghese N."/>
            <person name="Submissions S."/>
        </authorList>
    </citation>
    <scope>NUCLEOTIDE SEQUENCE [LARGE SCALE GENOMIC DNA]</scope>
    <source>
        <strain evidence="11">DSM 100566</strain>
    </source>
</reference>
<dbReference type="InterPro" id="IPR050428">
    <property type="entry name" value="TCS_sensor_his_kinase"/>
</dbReference>
<sequence>MIVQRKSLLGTLVKNLAIPFAVAFLLGGYLVYSVVTEEYDELQDAGLISKAQLMLKVFESYSDASDPNGALDASALLSFEEATHDRDERTLFWFLNADGDVLAQSPLAQASLMQPSAHEGLSTMNDHRVALQTSSTGSGIAVLVAEPMRERNEAIRGVVLGLLSSFLLLGAIFVIAVFWSVRRAVDIVADLSDDIAQKNQFNLTSIDRRSSFAEIEPAIDTLDELMERLDTALAAERAFATNAAHELRTPIAISLAQVQRLKSKLDDPDISGNVAEIETALKRLVRLIERLLEMSRAQSGLGSSAIKTDINQVTRLLLNELRTREPSEEKLIVKHPSGEWLSHVDPDAFGIILSNLFDNMLKHASGGAPSVVDATQSGRVTISNDCDPLDAADVEEIKGRFVRKTTMPNGYGLGLSIVQELCNQSGCTLEVVSPQQGRTRGYTATLTVPSR</sequence>
<dbReference type="SUPFAM" id="SSF55874">
    <property type="entry name" value="ATPase domain of HSP90 chaperone/DNA topoisomerase II/histidine kinase"/>
    <property type="match status" value="1"/>
</dbReference>
<dbReference type="GO" id="GO:0000155">
    <property type="term" value="F:phosphorelay sensor kinase activity"/>
    <property type="evidence" value="ECO:0007669"/>
    <property type="project" value="InterPro"/>
</dbReference>
<gene>
    <name evidence="10" type="ORF">SAMN05444273_10635</name>
</gene>
<feature type="transmembrane region" description="Helical" evidence="8">
    <location>
        <begin position="157"/>
        <end position="179"/>
    </location>
</feature>
<dbReference type="Pfam" id="PF00512">
    <property type="entry name" value="HisKA"/>
    <property type="match status" value="1"/>
</dbReference>
<proteinExistence type="predicted"/>
<protein>
    <recommendedName>
        <fullName evidence="2">histidine kinase</fullName>
        <ecNumber evidence="2">2.7.13.3</ecNumber>
    </recommendedName>
</protein>
<dbReference type="InterPro" id="IPR036890">
    <property type="entry name" value="HATPase_C_sf"/>
</dbReference>
<dbReference type="Pfam" id="PF02518">
    <property type="entry name" value="HATPase_c"/>
    <property type="match status" value="1"/>
</dbReference>
<evidence type="ECO:0000256" key="1">
    <source>
        <dbReference type="ARBA" id="ARBA00000085"/>
    </source>
</evidence>
<evidence type="ECO:0000256" key="3">
    <source>
        <dbReference type="ARBA" id="ARBA00022553"/>
    </source>
</evidence>
<dbReference type="CDD" id="cd00082">
    <property type="entry name" value="HisKA"/>
    <property type="match status" value="1"/>
</dbReference>
<feature type="transmembrane region" description="Helical" evidence="8">
    <location>
        <begin position="12"/>
        <end position="32"/>
    </location>
</feature>
<dbReference type="PANTHER" id="PTHR45436:SF5">
    <property type="entry name" value="SENSOR HISTIDINE KINASE TRCS"/>
    <property type="match status" value="1"/>
</dbReference>
<evidence type="ECO:0000256" key="8">
    <source>
        <dbReference type="SAM" id="Phobius"/>
    </source>
</evidence>
<dbReference type="AlphaFoldDB" id="A0A1M5BMA7"/>
<keyword evidence="3" id="KW-0597">Phosphoprotein</keyword>
<dbReference type="EMBL" id="FQUV01000006">
    <property type="protein sequence ID" value="SHF43352.1"/>
    <property type="molecule type" value="Genomic_DNA"/>
</dbReference>
<keyword evidence="7 8" id="KW-1133">Transmembrane helix</keyword>
<dbReference type="Proteomes" id="UP000184144">
    <property type="component" value="Unassembled WGS sequence"/>
</dbReference>
<keyword evidence="11" id="KW-1185">Reference proteome</keyword>
<dbReference type="PROSITE" id="PS50109">
    <property type="entry name" value="HIS_KIN"/>
    <property type="match status" value="1"/>
</dbReference>
<dbReference type="InterPro" id="IPR036097">
    <property type="entry name" value="HisK_dim/P_sf"/>
</dbReference>
<dbReference type="OrthoDB" id="9809766at2"/>
<keyword evidence="5 8" id="KW-0812">Transmembrane</keyword>
<evidence type="ECO:0000256" key="7">
    <source>
        <dbReference type="ARBA" id="ARBA00022989"/>
    </source>
</evidence>
<evidence type="ECO:0000313" key="10">
    <source>
        <dbReference type="EMBL" id="SHF43352.1"/>
    </source>
</evidence>
<evidence type="ECO:0000256" key="6">
    <source>
        <dbReference type="ARBA" id="ARBA00022777"/>
    </source>
</evidence>
<name>A0A1M5BMA7_9RHOB</name>
<evidence type="ECO:0000256" key="5">
    <source>
        <dbReference type="ARBA" id="ARBA00022692"/>
    </source>
</evidence>
<keyword evidence="6 10" id="KW-0418">Kinase</keyword>
<dbReference type="EC" id="2.7.13.3" evidence="2"/>
<dbReference type="STRING" id="1486859.SAMN05444273_10635"/>
<dbReference type="Gene3D" id="3.30.565.10">
    <property type="entry name" value="Histidine kinase-like ATPase, C-terminal domain"/>
    <property type="match status" value="1"/>
</dbReference>
<evidence type="ECO:0000259" key="9">
    <source>
        <dbReference type="PROSITE" id="PS50109"/>
    </source>
</evidence>
<dbReference type="SMART" id="SM00388">
    <property type="entry name" value="HisKA"/>
    <property type="match status" value="1"/>
</dbReference>
<dbReference type="RefSeq" id="WP_073144502.1">
    <property type="nucleotide sequence ID" value="NZ_FQUV01000006.1"/>
</dbReference>